<comment type="catalytic activity">
    <reaction evidence="1">
        <text>ATP + protein L-histidine = ADP + protein N-phospho-L-histidine.</text>
        <dbReference type="EC" id="2.7.13.3"/>
    </reaction>
</comment>
<dbReference type="Pfam" id="PF02518">
    <property type="entry name" value="HATPase_c"/>
    <property type="match status" value="1"/>
</dbReference>
<dbReference type="InterPro" id="IPR036890">
    <property type="entry name" value="HATPase_C_sf"/>
</dbReference>
<evidence type="ECO:0000256" key="3">
    <source>
        <dbReference type="ARBA" id="ARBA00022553"/>
    </source>
</evidence>
<dbReference type="PANTHER" id="PTHR43547">
    <property type="entry name" value="TWO-COMPONENT HISTIDINE KINASE"/>
    <property type="match status" value="1"/>
</dbReference>
<dbReference type="STRING" id="289377.HL41_00340"/>
<dbReference type="eggNOG" id="COG3290">
    <property type="taxonomic scope" value="Bacteria"/>
</dbReference>
<evidence type="ECO:0000256" key="4">
    <source>
        <dbReference type="PROSITE-ProRule" id="PRU00169"/>
    </source>
</evidence>
<dbReference type="OrthoDB" id="9796100at2"/>
<dbReference type="Gene3D" id="3.30.565.10">
    <property type="entry name" value="Histidine kinase-like ATPase, C-terminal domain"/>
    <property type="match status" value="1"/>
</dbReference>
<protein>
    <recommendedName>
        <fullName evidence="2">histidine kinase</fullName>
        <ecNumber evidence="2">2.7.13.3</ecNumber>
    </recommendedName>
</protein>
<dbReference type="InterPro" id="IPR011006">
    <property type="entry name" value="CheY-like_superfamily"/>
</dbReference>
<dbReference type="AlphaFoldDB" id="A0A075WR27"/>
<dbReference type="HOGENOM" id="CLU_567335_0_0_0"/>
<dbReference type="GO" id="GO:0000155">
    <property type="term" value="F:phosphorelay sensor kinase activity"/>
    <property type="evidence" value="ECO:0007669"/>
    <property type="project" value="TreeGrafter"/>
</dbReference>
<evidence type="ECO:0000256" key="1">
    <source>
        <dbReference type="ARBA" id="ARBA00000085"/>
    </source>
</evidence>
<evidence type="ECO:0000313" key="9">
    <source>
        <dbReference type="Proteomes" id="UP000028481"/>
    </source>
</evidence>
<feature type="domain" description="Histidine kinase" evidence="5">
    <location>
        <begin position="143"/>
        <end position="354"/>
    </location>
</feature>
<dbReference type="EMBL" id="CP008796">
    <property type="protein sequence ID" value="AIH03405.1"/>
    <property type="molecule type" value="Genomic_DNA"/>
</dbReference>
<dbReference type="Pfam" id="PF00072">
    <property type="entry name" value="Response_reg"/>
    <property type="match status" value="1"/>
</dbReference>
<feature type="domain" description="PAS" evidence="7">
    <location>
        <begin position="31"/>
        <end position="80"/>
    </location>
</feature>
<dbReference type="PANTHER" id="PTHR43547:SF2">
    <property type="entry name" value="HYBRID SIGNAL TRANSDUCTION HISTIDINE KINASE C"/>
    <property type="match status" value="1"/>
</dbReference>
<dbReference type="SMART" id="SM00448">
    <property type="entry name" value="REC"/>
    <property type="match status" value="1"/>
</dbReference>
<evidence type="ECO:0000259" key="6">
    <source>
        <dbReference type="PROSITE" id="PS50110"/>
    </source>
</evidence>
<dbReference type="SUPFAM" id="SSF55874">
    <property type="entry name" value="ATPase domain of HSP90 chaperone/DNA topoisomerase II/histidine kinase"/>
    <property type="match status" value="1"/>
</dbReference>
<name>A0A075WR27_9BACT</name>
<dbReference type="Gene3D" id="3.40.50.2300">
    <property type="match status" value="1"/>
</dbReference>
<dbReference type="InterPro" id="IPR005467">
    <property type="entry name" value="His_kinase_dom"/>
</dbReference>
<dbReference type="CDD" id="cd00130">
    <property type="entry name" value="PAS"/>
    <property type="match status" value="1"/>
</dbReference>
<dbReference type="InterPro" id="IPR035965">
    <property type="entry name" value="PAS-like_dom_sf"/>
</dbReference>
<gene>
    <name evidence="8" type="ORF">HL41_00340</name>
</gene>
<dbReference type="SUPFAM" id="SSF52172">
    <property type="entry name" value="CheY-like"/>
    <property type="match status" value="1"/>
</dbReference>
<dbReference type="InterPro" id="IPR003594">
    <property type="entry name" value="HATPase_dom"/>
</dbReference>
<dbReference type="Proteomes" id="UP000028481">
    <property type="component" value="Chromosome"/>
</dbReference>
<dbReference type="CDD" id="cd00156">
    <property type="entry name" value="REC"/>
    <property type="match status" value="1"/>
</dbReference>
<dbReference type="PaxDb" id="289377-HL41_00340"/>
<sequence>MVELKKIVETLNLDECARDLDLYVMILEQDKVVYLNKVAEENLGYTKEELLEKGIGGFLAYHPNFLTELKKELLKKHKHKTIIKFLTREGKIITLEAFFYKVELTPQKIFILMVGKDTGELTELRAKIEELEKNQRFSEFLRSLVHDFNNILQNTLKYLKNIEENVDKPEEVKRYKFLAEKTLKSWIDLNRLLIDYTKGIRDVLSSQLEMVSFLKNNLDIFQIIAGPKIQIQLSLGSLVNVFVPGEETFWRYIFLNFISNAKDAIEDEGKIEIALSLKTLEKKYLIIEIKDTGCGIPEENLEKIFLPFFTTKKESSGLGLFLVKNHITSLGGKLEVESKVNLGTTFKIWVPALSVTLLSPLKKSEIKKLKIILLEDEPEILASMQEILEGEGYQVWAFSNYEELEKNLDKISSPDLLITDYHMPGIKGFEVYQNLKQKFPDLKVLFLTGDLLSLAELPSFKLLLKPFTVEQLLAKIEEVML</sequence>
<reference evidence="8 9" key="1">
    <citation type="journal article" date="2015" name="Genome Announc.">
        <title>Genome Sequence of a Sulfate-Reducing Thermophilic Bacterium, Thermodesulfobacterium commune DSM 2178T (Phylum Thermodesulfobacteria).</title>
        <authorList>
            <person name="Bhatnagar S."/>
            <person name="Badger J.H."/>
            <person name="Madupu R."/>
            <person name="Khouri H.M."/>
            <person name="O'Connor E.M."/>
            <person name="Robb F.T."/>
            <person name="Ward N.L."/>
            <person name="Eisen J.A."/>
        </authorList>
    </citation>
    <scope>NUCLEOTIDE SEQUENCE [LARGE SCALE GENOMIC DNA]</scope>
    <source>
        <strain evidence="8 9">DSM 2178</strain>
    </source>
</reference>
<feature type="modified residue" description="4-aspartylphosphate" evidence="4">
    <location>
        <position position="420"/>
    </location>
</feature>
<dbReference type="InterPro" id="IPR000014">
    <property type="entry name" value="PAS"/>
</dbReference>
<feature type="domain" description="Response regulatory" evidence="6">
    <location>
        <begin position="370"/>
        <end position="480"/>
    </location>
</feature>
<proteinExistence type="predicted"/>
<dbReference type="KEGG" id="tcm:HL41_00340"/>
<dbReference type="Gene3D" id="3.30.450.20">
    <property type="entry name" value="PAS domain"/>
    <property type="match status" value="1"/>
</dbReference>
<dbReference type="PROSITE" id="PS50109">
    <property type="entry name" value="HIS_KIN"/>
    <property type="match status" value="1"/>
</dbReference>
<evidence type="ECO:0000259" key="5">
    <source>
        <dbReference type="PROSITE" id="PS50109"/>
    </source>
</evidence>
<dbReference type="SMART" id="SM00387">
    <property type="entry name" value="HATPase_c"/>
    <property type="match status" value="1"/>
</dbReference>
<dbReference type="SUPFAM" id="SSF55785">
    <property type="entry name" value="PYP-like sensor domain (PAS domain)"/>
    <property type="match status" value="1"/>
</dbReference>
<dbReference type="PROSITE" id="PS50110">
    <property type="entry name" value="RESPONSE_REGULATORY"/>
    <property type="match status" value="1"/>
</dbReference>
<evidence type="ECO:0000259" key="7">
    <source>
        <dbReference type="PROSITE" id="PS50112"/>
    </source>
</evidence>
<dbReference type="InterPro" id="IPR004358">
    <property type="entry name" value="Sig_transdc_His_kin-like_C"/>
</dbReference>
<dbReference type="eggNOG" id="COG0745">
    <property type="taxonomic scope" value="Bacteria"/>
</dbReference>
<accession>A0A075WR27</accession>
<dbReference type="NCBIfam" id="TIGR00229">
    <property type="entry name" value="sensory_box"/>
    <property type="match status" value="1"/>
</dbReference>
<dbReference type="InterPro" id="IPR001789">
    <property type="entry name" value="Sig_transdc_resp-reg_receiver"/>
</dbReference>
<dbReference type="EC" id="2.7.13.3" evidence="2"/>
<dbReference type="RefSeq" id="WP_038063045.1">
    <property type="nucleotide sequence ID" value="NZ_CP008796.1"/>
</dbReference>
<organism evidence="8 9">
    <name type="scientific">Thermodesulfobacterium commune DSM 2178</name>
    <dbReference type="NCBI Taxonomy" id="289377"/>
    <lineage>
        <taxon>Bacteria</taxon>
        <taxon>Pseudomonadati</taxon>
        <taxon>Thermodesulfobacteriota</taxon>
        <taxon>Thermodesulfobacteria</taxon>
        <taxon>Thermodesulfobacteriales</taxon>
        <taxon>Thermodesulfobacteriaceae</taxon>
        <taxon>Thermodesulfobacterium</taxon>
    </lineage>
</organism>
<keyword evidence="3 4" id="KW-0597">Phosphoprotein</keyword>
<evidence type="ECO:0000313" key="8">
    <source>
        <dbReference type="EMBL" id="AIH03405.1"/>
    </source>
</evidence>
<dbReference type="Pfam" id="PF13426">
    <property type="entry name" value="PAS_9"/>
    <property type="match status" value="1"/>
</dbReference>
<dbReference type="PROSITE" id="PS50112">
    <property type="entry name" value="PAS"/>
    <property type="match status" value="1"/>
</dbReference>
<keyword evidence="9" id="KW-1185">Reference proteome</keyword>
<evidence type="ECO:0000256" key="2">
    <source>
        <dbReference type="ARBA" id="ARBA00012438"/>
    </source>
</evidence>
<dbReference type="PRINTS" id="PR00344">
    <property type="entry name" value="BCTRLSENSOR"/>
</dbReference>